<feature type="active site" evidence="5">
    <location>
        <position position="43"/>
    </location>
</feature>
<dbReference type="CDD" id="cd00340">
    <property type="entry name" value="GSH_Peroxidase"/>
    <property type="match status" value="1"/>
</dbReference>
<accession>A0A7M7K1I2</accession>
<evidence type="ECO:0000313" key="7">
    <source>
        <dbReference type="EnsemblMetazoa" id="XP_022659489"/>
    </source>
</evidence>
<dbReference type="PIRSF" id="PIRSF000303">
    <property type="entry name" value="Glutathion_perox"/>
    <property type="match status" value="1"/>
</dbReference>
<sequence length="172" mass="19528">MSTLLFRNATIYDFVVKDIDGNDVSLKKYNGRVCLIVNVASKCAFTKQYAGLQELHDKYYGQGLSVLGFPCNQFGSQEPAPEEEIKKFTSQNFKVTFDLFRKVDVNGDVTSPLYKFLKSEQHGYEGDDIQWNFSKFLVNRQGTPVKRYGPADKPTSLAADIEECLRETQSKL</sequence>
<keyword evidence="2 6" id="KW-0575">Peroxidase</keyword>
<dbReference type="OrthoDB" id="446890at2759"/>
<dbReference type="InterPro" id="IPR000889">
    <property type="entry name" value="Glutathione_peroxidase"/>
</dbReference>
<dbReference type="FunCoup" id="A0A7M7K1I2">
    <property type="interactions" value="1189"/>
</dbReference>
<dbReference type="PANTHER" id="PTHR11592:SF134">
    <property type="entry name" value="PHOSPHOLIPID HYDROPEROXIDE GLUTATHIONE PEROXIDASE"/>
    <property type="match status" value="1"/>
</dbReference>
<dbReference type="SUPFAM" id="SSF52833">
    <property type="entry name" value="Thioredoxin-like"/>
    <property type="match status" value="1"/>
</dbReference>
<keyword evidence="4 6" id="KW-0560">Oxidoreductase</keyword>
<evidence type="ECO:0000256" key="3">
    <source>
        <dbReference type="ARBA" id="ARBA00022933"/>
    </source>
</evidence>
<keyword evidence="3" id="KW-0712">Selenocysteine</keyword>
<dbReference type="PROSITE" id="PS00460">
    <property type="entry name" value="GLUTATHIONE_PEROXID_1"/>
    <property type="match status" value="1"/>
</dbReference>
<dbReference type="PROSITE" id="PS00763">
    <property type="entry name" value="GLUTATHIONE_PEROXID_2"/>
    <property type="match status" value="1"/>
</dbReference>
<dbReference type="Pfam" id="PF00255">
    <property type="entry name" value="GSHPx"/>
    <property type="match status" value="1"/>
</dbReference>
<keyword evidence="8" id="KW-1185">Reference proteome</keyword>
<name>A0A7M7K1I2_VARDE</name>
<dbReference type="GO" id="GO:0006979">
    <property type="term" value="P:response to oxidative stress"/>
    <property type="evidence" value="ECO:0007669"/>
    <property type="project" value="InterPro"/>
</dbReference>
<evidence type="ECO:0000256" key="5">
    <source>
        <dbReference type="PIRSR" id="PIRSR000303-1"/>
    </source>
</evidence>
<dbReference type="AlphaFoldDB" id="A0A7M7K1I2"/>
<dbReference type="EnsemblMetazoa" id="XM_022803754">
    <property type="protein sequence ID" value="XP_022659489"/>
    <property type="gene ID" value="LOC111249637"/>
</dbReference>
<dbReference type="GeneID" id="111249637"/>
<dbReference type="RefSeq" id="XP_022659489.1">
    <property type="nucleotide sequence ID" value="XM_022803754.1"/>
</dbReference>
<dbReference type="InParanoid" id="A0A7M7K1I2"/>
<comment type="similarity">
    <text evidence="1 6">Belongs to the glutathione peroxidase family.</text>
</comment>
<evidence type="ECO:0000256" key="6">
    <source>
        <dbReference type="RuleBase" id="RU000499"/>
    </source>
</evidence>
<dbReference type="PROSITE" id="PS51355">
    <property type="entry name" value="GLUTATHIONE_PEROXID_3"/>
    <property type="match status" value="1"/>
</dbReference>
<dbReference type="FunFam" id="3.40.30.10:FF:000010">
    <property type="entry name" value="Glutathione peroxidase"/>
    <property type="match status" value="1"/>
</dbReference>
<dbReference type="OMA" id="TNTHYTQ"/>
<dbReference type="InterPro" id="IPR029760">
    <property type="entry name" value="GPX_CS"/>
</dbReference>
<evidence type="ECO:0000256" key="4">
    <source>
        <dbReference type="ARBA" id="ARBA00023002"/>
    </source>
</evidence>
<dbReference type="KEGG" id="vde:111249637"/>
<organism evidence="7 8">
    <name type="scientific">Varroa destructor</name>
    <name type="common">Honeybee mite</name>
    <dbReference type="NCBI Taxonomy" id="109461"/>
    <lineage>
        <taxon>Eukaryota</taxon>
        <taxon>Metazoa</taxon>
        <taxon>Ecdysozoa</taxon>
        <taxon>Arthropoda</taxon>
        <taxon>Chelicerata</taxon>
        <taxon>Arachnida</taxon>
        <taxon>Acari</taxon>
        <taxon>Parasitiformes</taxon>
        <taxon>Mesostigmata</taxon>
        <taxon>Gamasina</taxon>
        <taxon>Dermanyssoidea</taxon>
        <taxon>Varroidae</taxon>
        <taxon>Varroa</taxon>
    </lineage>
</organism>
<dbReference type="Proteomes" id="UP000594260">
    <property type="component" value="Unplaced"/>
</dbReference>
<dbReference type="GO" id="GO:0004601">
    <property type="term" value="F:peroxidase activity"/>
    <property type="evidence" value="ECO:0007669"/>
    <property type="project" value="UniProtKB-KW"/>
</dbReference>
<dbReference type="PRINTS" id="PR01011">
    <property type="entry name" value="GLUTPROXDASE"/>
</dbReference>
<evidence type="ECO:0000256" key="1">
    <source>
        <dbReference type="ARBA" id="ARBA00006926"/>
    </source>
</evidence>
<evidence type="ECO:0000256" key="2">
    <source>
        <dbReference type="ARBA" id="ARBA00022559"/>
    </source>
</evidence>
<evidence type="ECO:0000313" key="8">
    <source>
        <dbReference type="Proteomes" id="UP000594260"/>
    </source>
</evidence>
<dbReference type="InterPro" id="IPR036249">
    <property type="entry name" value="Thioredoxin-like_sf"/>
</dbReference>
<protein>
    <recommendedName>
        <fullName evidence="6">Glutathione peroxidase</fullName>
    </recommendedName>
</protein>
<dbReference type="Gene3D" id="3.40.30.10">
    <property type="entry name" value="Glutaredoxin"/>
    <property type="match status" value="1"/>
</dbReference>
<dbReference type="PANTHER" id="PTHR11592">
    <property type="entry name" value="GLUTATHIONE PEROXIDASE"/>
    <property type="match status" value="1"/>
</dbReference>
<dbReference type="InterPro" id="IPR029759">
    <property type="entry name" value="GPX_AS"/>
</dbReference>
<reference evidence="7" key="1">
    <citation type="submission" date="2021-01" db="UniProtKB">
        <authorList>
            <consortium name="EnsemblMetazoa"/>
        </authorList>
    </citation>
    <scope>IDENTIFICATION</scope>
</reference>
<proteinExistence type="inferred from homology"/>